<dbReference type="InterPro" id="IPR029058">
    <property type="entry name" value="AB_hydrolase_fold"/>
</dbReference>
<comment type="caution">
    <text evidence="4">The sequence shown here is derived from an EMBL/GenBank/DDBJ whole genome shotgun (WGS) entry which is preliminary data.</text>
</comment>
<dbReference type="RefSeq" id="WP_053625153.1">
    <property type="nucleotide sequence ID" value="NZ_BMRU01000020.1"/>
</dbReference>
<keyword evidence="2" id="KW-0378">Hydrolase</keyword>
<proteinExistence type="inferred from homology"/>
<accession>A0ABQ3NH06</accession>
<evidence type="ECO:0000259" key="3">
    <source>
        <dbReference type="SMART" id="SM00824"/>
    </source>
</evidence>
<dbReference type="InterPro" id="IPR012223">
    <property type="entry name" value="TEII"/>
</dbReference>
<dbReference type="Gene3D" id="3.40.50.1820">
    <property type="entry name" value="alpha/beta hydrolase"/>
    <property type="match status" value="1"/>
</dbReference>
<dbReference type="InterPro" id="IPR001031">
    <property type="entry name" value="Thioesterase"/>
</dbReference>
<evidence type="ECO:0000313" key="4">
    <source>
        <dbReference type="EMBL" id="GHI12012.1"/>
    </source>
</evidence>
<dbReference type="PANTHER" id="PTHR11487:SF0">
    <property type="entry name" value="S-ACYL FATTY ACID SYNTHASE THIOESTERASE, MEDIUM CHAIN"/>
    <property type="match status" value="1"/>
</dbReference>
<organism evidence="4 5">
    <name type="scientific">Streptomyces virginiae</name>
    <name type="common">Streptomyces cinnamonensis</name>
    <dbReference type="NCBI Taxonomy" id="1961"/>
    <lineage>
        <taxon>Bacteria</taxon>
        <taxon>Bacillati</taxon>
        <taxon>Actinomycetota</taxon>
        <taxon>Actinomycetes</taxon>
        <taxon>Kitasatosporales</taxon>
        <taxon>Streptomycetaceae</taxon>
        <taxon>Streptomyces</taxon>
    </lineage>
</organism>
<keyword evidence="5" id="KW-1185">Reference proteome</keyword>
<dbReference type="SMART" id="SM00824">
    <property type="entry name" value="PKS_TE"/>
    <property type="match status" value="1"/>
</dbReference>
<protein>
    <submittedName>
        <fullName evidence="4">Thioesterase</fullName>
    </submittedName>
</protein>
<evidence type="ECO:0000313" key="5">
    <source>
        <dbReference type="Proteomes" id="UP000660554"/>
    </source>
</evidence>
<reference evidence="5" key="1">
    <citation type="submission" date="2020-09" db="EMBL/GenBank/DDBJ databases">
        <title>Whole genome shotgun sequence of Streptomyces cinnamonensis NBRC 15873.</title>
        <authorList>
            <person name="Komaki H."/>
            <person name="Tamura T."/>
        </authorList>
    </citation>
    <scope>NUCLEOTIDE SEQUENCE [LARGE SCALE GENOMIC DNA]</scope>
    <source>
        <strain evidence="5">NBRC 15873</strain>
    </source>
</reference>
<dbReference type="Proteomes" id="UP000660554">
    <property type="component" value="Unassembled WGS sequence"/>
</dbReference>
<dbReference type="InterPro" id="IPR020802">
    <property type="entry name" value="TesA-like"/>
</dbReference>
<dbReference type="SUPFAM" id="SSF53474">
    <property type="entry name" value="alpha/beta-Hydrolases"/>
    <property type="match status" value="1"/>
</dbReference>
<evidence type="ECO:0000256" key="1">
    <source>
        <dbReference type="ARBA" id="ARBA00007169"/>
    </source>
</evidence>
<dbReference type="Pfam" id="PF00975">
    <property type="entry name" value="Thioesterase"/>
    <property type="match status" value="1"/>
</dbReference>
<name>A0ABQ3NH06_STRVG</name>
<dbReference type="EMBL" id="BNDV01000002">
    <property type="protein sequence ID" value="GHI12012.1"/>
    <property type="molecule type" value="Genomic_DNA"/>
</dbReference>
<comment type="similarity">
    <text evidence="1">Belongs to the thioesterase family.</text>
</comment>
<evidence type="ECO:0000256" key="2">
    <source>
        <dbReference type="ARBA" id="ARBA00022801"/>
    </source>
</evidence>
<dbReference type="PANTHER" id="PTHR11487">
    <property type="entry name" value="THIOESTERASE"/>
    <property type="match status" value="1"/>
</dbReference>
<gene>
    <name evidence="4" type="ORF">Scinn_14750</name>
</gene>
<dbReference type="GeneID" id="86957720"/>
<sequence length="257" mass="28154">MIRTTPATAFAPPSAGDWLRRFHPSDDAPVRLFCFPHAGGAASYYFPMSRALSPYADVVPVQYPGRQDRRGERCVDDLMELADRVTRELLPWCDRPVALFGHSLGASLAFEVALRLQEAGEPAPVALFASGRRAPSHHRENQLVHLAPDEQLLAEIKGLSGTDPAVLADDELLRSVLPAIRGDYKAAETYRYRPGPALTCPITVLTGDADPAVTAEEAAGWADHTEGPFALHRFTGGHFYLNQHAAEVNELVRRHLS</sequence>
<feature type="domain" description="Thioesterase TesA-like" evidence="3">
    <location>
        <begin position="33"/>
        <end position="256"/>
    </location>
</feature>